<dbReference type="RefSeq" id="WP_344082901.1">
    <property type="nucleotide sequence ID" value="NZ_BAAALS010000016.1"/>
</dbReference>
<evidence type="ECO:0008006" key="3">
    <source>
        <dbReference type="Google" id="ProtNLM"/>
    </source>
</evidence>
<evidence type="ECO:0000313" key="1">
    <source>
        <dbReference type="EMBL" id="GAA1761004.1"/>
    </source>
</evidence>
<sequence>MDPDALLCSAKACRSPAVWSLAWNNPKLHDPDRRKVWLACDAHREYLGNFLSARGFLRDTTRLPTP</sequence>
<protein>
    <recommendedName>
        <fullName evidence="3">Acetone carboxylase</fullName>
    </recommendedName>
</protein>
<name>A0ABP4WTM6_9ACTN</name>
<dbReference type="Proteomes" id="UP001500655">
    <property type="component" value="Unassembled WGS sequence"/>
</dbReference>
<evidence type="ECO:0000313" key="2">
    <source>
        <dbReference type="Proteomes" id="UP001500655"/>
    </source>
</evidence>
<comment type="caution">
    <text evidence="1">The sequence shown here is derived from an EMBL/GenBank/DDBJ whole genome shotgun (WGS) entry which is preliminary data.</text>
</comment>
<gene>
    <name evidence="1" type="ORF">GCM10009681_35240</name>
</gene>
<organism evidence="1 2">
    <name type="scientific">Luedemannella helvata</name>
    <dbReference type="NCBI Taxonomy" id="349315"/>
    <lineage>
        <taxon>Bacteria</taxon>
        <taxon>Bacillati</taxon>
        <taxon>Actinomycetota</taxon>
        <taxon>Actinomycetes</taxon>
        <taxon>Micromonosporales</taxon>
        <taxon>Micromonosporaceae</taxon>
        <taxon>Luedemannella</taxon>
    </lineage>
</organism>
<reference evidence="2" key="1">
    <citation type="journal article" date="2019" name="Int. J. Syst. Evol. Microbiol.">
        <title>The Global Catalogue of Microorganisms (GCM) 10K type strain sequencing project: providing services to taxonomists for standard genome sequencing and annotation.</title>
        <authorList>
            <consortium name="The Broad Institute Genomics Platform"/>
            <consortium name="The Broad Institute Genome Sequencing Center for Infectious Disease"/>
            <person name="Wu L."/>
            <person name="Ma J."/>
        </authorList>
    </citation>
    <scope>NUCLEOTIDE SEQUENCE [LARGE SCALE GENOMIC DNA]</scope>
    <source>
        <strain evidence="2">JCM 13249</strain>
    </source>
</reference>
<dbReference type="EMBL" id="BAAALS010000016">
    <property type="protein sequence ID" value="GAA1761004.1"/>
    <property type="molecule type" value="Genomic_DNA"/>
</dbReference>
<accession>A0ABP4WTM6</accession>
<keyword evidence="2" id="KW-1185">Reference proteome</keyword>
<proteinExistence type="predicted"/>